<evidence type="ECO:0000256" key="1">
    <source>
        <dbReference type="SAM" id="MobiDB-lite"/>
    </source>
</evidence>
<feature type="region of interest" description="Disordered" evidence="1">
    <location>
        <begin position="20"/>
        <end position="45"/>
    </location>
</feature>
<dbReference type="HOGENOM" id="CLU_704839_0_0_1"/>
<accession>L1IEC2</accession>
<proteinExistence type="predicted"/>
<protein>
    <submittedName>
        <fullName evidence="2 3">Uncharacterized protein</fullName>
    </submittedName>
</protein>
<dbReference type="RefSeq" id="XP_005821417.1">
    <property type="nucleotide sequence ID" value="XM_005821360.1"/>
</dbReference>
<feature type="compositionally biased region" description="Basic and acidic residues" evidence="1">
    <location>
        <begin position="192"/>
        <end position="213"/>
    </location>
</feature>
<dbReference type="EnsemblProtists" id="EKX34437">
    <property type="protein sequence ID" value="EKX34437"/>
    <property type="gene ID" value="GUITHDRAFT_155727"/>
</dbReference>
<organism evidence="2">
    <name type="scientific">Guillardia theta (strain CCMP2712)</name>
    <name type="common">Cryptophyte</name>
    <dbReference type="NCBI Taxonomy" id="905079"/>
    <lineage>
        <taxon>Eukaryota</taxon>
        <taxon>Cryptophyceae</taxon>
        <taxon>Pyrenomonadales</taxon>
        <taxon>Geminigeraceae</taxon>
        <taxon>Guillardia</taxon>
    </lineage>
</organism>
<reference evidence="2 4" key="1">
    <citation type="journal article" date="2012" name="Nature">
        <title>Algal genomes reveal evolutionary mosaicism and the fate of nucleomorphs.</title>
        <authorList>
            <consortium name="DOE Joint Genome Institute"/>
            <person name="Curtis B.A."/>
            <person name="Tanifuji G."/>
            <person name="Burki F."/>
            <person name="Gruber A."/>
            <person name="Irimia M."/>
            <person name="Maruyama S."/>
            <person name="Arias M.C."/>
            <person name="Ball S.G."/>
            <person name="Gile G.H."/>
            <person name="Hirakawa Y."/>
            <person name="Hopkins J.F."/>
            <person name="Kuo A."/>
            <person name="Rensing S.A."/>
            <person name="Schmutz J."/>
            <person name="Symeonidi A."/>
            <person name="Elias M."/>
            <person name="Eveleigh R.J."/>
            <person name="Herman E.K."/>
            <person name="Klute M.J."/>
            <person name="Nakayama T."/>
            <person name="Obornik M."/>
            <person name="Reyes-Prieto A."/>
            <person name="Armbrust E.V."/>
            <person name="Aves S.J."/>
            <person name="Beiko R.G."/>
            <person name="Coutinho P."/>
            <person name="Dacks J.B."/>
            <person name="Durnford D.G."/>
            <person name="Fast N.M."/>
            <person name="Green B.R."/>
            <person name="Grisdale C.J."/>
            <person name="Hempel F."/>
            <person name="Henrissat B."/>
            <person name="Hoppner M.P."/>
            <person name="Ishida K."/>
            <person name="Kim E."/>
            <person name="Koreny L."/>
            <person name="Kroth P.G."/>
            <person name="Liu Y."/>
            <person name="Malik S.B."/>
            <person name="Maier U.G."/>
            <person name="McRose D."/>
            <person name="Mock T."/>
            <person name="Neilson J.A."/>
            <person name="Onodera N.T."/>
            <person name="Poole A.M."/>
            <person name="Pritham E.J."/>
            <person name="Richards T.A."/>
            <person name="Rocap G."/>
            <person name="Roy S.W."/>
            <person name="Sarai C."/>
            <person name="Schaack S."/>
            <person name="Shirato S."/>
            <person name="Slamovits C.H."/>
            <person name="Spencer D.F."/>
            <person name="Suzuki S."/>
            <person name="Worden A.Z."/>
            <person name="Zauner S."/>
            <person name="Barry K."/>
            <person name="Bell C."/>
            <person name="Bharti A.K."/>
            <person name="Crow J.A."/>
            <person name="Grimwood J."/>
            <person name="Kramer R."/>
            <person name="Lindquist E."/>
            <person name="Lucas S."/>
            <person name="Salamov A."/>
            <person name="McFadden G.I."/>
            <person name="Lane C.E."/>
            <person name="Keeling P.J."/>
            <person name="Gray M.W."/>
            <person name="Grigoriev I.V."/>
            <person name="Archibald J.M."/>
        </authorList>
    </citation>
    <scope>NUCLEOTIDE SEQUENCE</scope>
    <source>
        <strain evidence="2 4">CCMP2712</strain>
    </source>
</reference>
<feature type="region of interest" description="Disordered" evidence="1">
    <location>
        <begin position="179"/>
        <end position="230"/>
    </location>
</feature>
<reference evidence="4" key="2">
    <citation type="submission" date="2012-11" db="EMBL/GenBank/DDBJ databases">
        <authorList>
            <person name="Kuo A."/>
            <person name="Curtis B.A."/>
            <person name="Tanifuji G."/>
            <person name="Burki F."/>
            <person name="Gruber A."/>
            <person name="Irimia M."/>
            <person name="Maruyama S."/>
            <person name="Arias M.C."/>
            <person name="Ball S.G."/>
            <person name="Gile G.H."/>
            <person name="Hirakawa Y."/>
            <person name="Hopkins J.F."/>
            <person name="Rensing S.A."/>
            <person name="Schmutz J."/>
            <person name="Symeonidi A."/>
            <person name="Elias M."/>
            <person name="Eveleigh R.J."/>
            <person name="Herman E.K."/>
            <person name="Klute M.J."/>
            <person name="Nakayama T."/>
            <person name="Obornik M."/>
            <person name="Reyes-Prieto A."/>
            <person name="Armbrust E.V."/>
            <person name="Aves S.J."/>
            <person name="Beiko R.G."/>
            <person name="Coutinho P."/>
            <person name="Dacks J.B."/>
            <person name="Durnford D.G."/>
            <person name="Fast N.M."/>
            <person name="Green B.R."/>
            <person name="Grisdale C."/>
            <person name="Hempe F."/>
            <person name="Henrissat B."/>
            <person name="Hoppner M.P."/>
            <person name="Ishida K.-I."/>
            <person name="Kim E."/>
            <person name="Koreny L."/>
            <person name="Kroth P.G."/>
            <person name="Liu Y."/>
            <person name="Malik S.-B."/>
            <person name="Maier U.G."/>
            <person name="McRose D."/>
            <person name="Mock T."/>
            <person name="Neilson J.A."/>
            <person name="Onodera N.T."/>
            <person name="Poole A.M."/>
            <person name="Pritham E.J."/>
            <person name="Richards T.A."/>
            <person name="Rocap G."/>
            <person name="Roy S.W."/>
            <person name="Sarai C."/>
            <person name="Schaack S."/>
            <person name="Shirato S."/>
            <person name="Slamovits C.H."/>
            <person name="Spencer D.F."/>
            <person name="Suzuki S."/>
            <person name="Worden A.Z."/>
            <person name="Zauner S."/>
            <person name="Barry K."/>
            <person name="Bell C."/>
            <person name="Bharti A.K."/>
            <person name="Crow J.A."/>
            <person name="Grimwood J."/>
            <person name="Kramer R."/>
            <person name="Lindquist E."/>
            <person name="Lucas S."/>
            <person name="Salamov A."/>
            <person name="McFadden G.I."/>
            <person name="Lane C.E."/>
            <person name="Keeling P.J."/>
            <person name="Gray M.W."/>
            <person name="Grigoriev I.V."/>
            <person name="Archibald J.M."/>
        </authorList>
    </citation>
    <scope>NUCLEOTIDE SEQUENCE</scope>
    <source>
        <strain evidence="4">CCMP2712</strain>
    </source>
</reference>
<name>L1IEC2_GUITC</name>
<reference evidence="3" key="3">
    <citation type="submission" date="2015-06" db="UniProtKB">
        <authorList>
            <consortium name="EnsemblProtists"/>
        </authorList>
    </citation>
    <scope>IDENTIFICATION</scope>
</reference>
<evidence type="ECO:0000313" key="2">
    <source>
        <dbReference type="EMBL" id="EKX34437.1"/>
    </source>
</evidence>
<dbReference type="EMBL" id="JH993109">
    <property type="protein sequence ID" value="EKX34437.1"/>
    <property type="molecule type" value="Genomic_DNA"/>
</dbReference>
<dbReference type="KEGG" id="gtt:GUITHDRAFT_155727"/>
<dbReference type="Proteomes" id="UP000011087">
    <property type="component" value="Unassembled WGS sequence"/>
</dbReference>
<dbReference type="GeneID" id="17291171"/>
<evidence type="ECO:0000313" key="4">
    <source>
        <dbReference type="Proteomes" id="UP000011087"/>
    </source>
</evidence>
<dbReference type="AlphaFoldDB" id="L1IEC2"/>
<sequence>MHSRSTSGLSCVEECEDVQLSSDSSCKDPTPHGEVVSTEGEEVDTGGEGIIGLVQGSLSPVQGPFGKDYLVEYGEMVSTGCEALTFSQYQPFSNNQVVDEDGLVAPVGKYNLEVQHSPLPFFGERGNMLDGIVHSSGEQTQTAKGDASSPTSFCPRCPYDDMTPELQALFSSSRRTSSPLDAFVRSDDEESERVNFPDEERIEKENQRTREISTYDPESPPLSSFQSASPLPLSAPDVHEAVSLSFEEHVFEYVSRNAGDAVTNLKKKSVRRIIEVKKLFERLVQEKVIKCSGIDASIFGFQELQVSDLARFVEAATLMVKNNDGGCWRGNGVTITYWAWPVYDLLRMCGIAPARHHCRKSAKPFKARCLNFESWNFDMSRLKSNCHRLNKG</sequence>
<dbReference type="PaxDb" id="55529-EKX34437"/>
<gene>
    <name evidence="2" type="ORF">GUITHDRAFT_155727</name>
</gene>
<keyword evidence="4" id="KW-1185">Reference proteome</keyword>
<evidence type="ECO:0000313" key="3">
    <source>
        <dbReference type="EnsemblProtists" id="EKX34437"/>
    </source>
</evidence>